<evidence type="ECO:0000313" key="2">
    <source>
        <dbReference type="EMBL" id="RSH89577.1"/>
    </source>
</evidence>
<accession>A0A427YF18</accession>
<dbReference type="EMBL" id="RSCD01000013">
    <property type="protein sequence ID" value="RSH89577.1"/>
    <property type="molecule type" value="Genomic_DNA"/>
</dbReference>
<dbReference type="Proteomes" id="UP000279259">
    <property type="component" value="Unassembled WGS sequence"/>
</dbReference>
<protein>
    <submittedName>
        <fullName evidence="2">Uncharacterized protein</fullName>
    </submittedName>
</protein>
<dbReference type="OrthoDB" id="2564578at2759"/>
<comment type="caution">
    <text evidence="2">The sequence shown here is derived from an EMBL/GenBank/DDBJ whole genome shotgun (WGS) entry which is preliminary data.</text>
</comment>
<sequence>MPKRALLLNSAGFELTDESHADQSSDDFEILSHLEVERKPKSIAPPLRGAWTPTPTPTTSGSEGATPSPDKTPRSQNTKSKPKSTSQVKVEGESSASPSAKRVKRADKSDKKGTKTRWNADEDALLISMMEDVVNQHLWDRVKAEGSLVHRTGYGCKYHALMLASAPPLRQGTGKPPGKN</sequence>
<proteinExistence type="predicted"/>
<dbReference type="AlphaFoldDB" id="A0A427YF18"/>
<feature type="compositionally biased region" description="Polar residues" evidence="1">
    <location>
        <begin position="74"/>
        <end position="98"/>
    </location>
</feature>
<keyword evidence="3" id="KW-1185">Reference proteome</keyword>
<feature type="compositionally biased region" description="Basic and acidic residues" evidence="1">
    <location>
        <begin position="30"/>
        <end position="40"/>
    </location>
</feature>
<organism evidence="2 3">
    <name type="scientific">Saitozyma podzolica</name>
    <dbReference type="NCBI Taxonomy" id="1890683"/>
    <lineage>
        <taxon>Eukaryota</taxon>
        <taxon>Fungi</taxon>
        <taxon>Dikarya</taxon>
        <taxon>Basidiomycota</taxon>
        <taxon>Agaricomycotina</taxon>
        <taxon>Tremellomycetes</taxon>
        <taxon>Tremellales</taxon>
        <taxon>Trimorphomycetaceae</taxon>
        <taxon>Saitozyma</taxon>
    </lineage>
</organism>
<gene>
    <name evidence="2" type="ORF">EHS25_002128</name>
</gene>
<reference evidence="2 3" key="1">
    <citation type="submission" date="2018-11" db="EMBL/GenBank/DDBJ databases">
        <title>Genome sequence of Saitozyma podzolica DSM 27192.</title>
        <authorList>
            <person name="Aliyu H."/>
            <person name="Gorte O."/>
            <person name="Ochsenreither K."/>
        </authorList>
    </citation>
    <scope>NUCLEOTIDE SEQUENCE [LARGE SCALE GENOMIC DNA]</scope>
    <source>
        <strain evidence="2 3">DSM 27192</strain>
    </source>
</reference>
<evidence type="ECO:0000256" key="1">
    <source>
        <dbReference type="SAM" id="MobiDB-lite"/>
    </source>
</evidence>
<evidence type="ECO:0000313" key="3">
    <source>
        <dbReference type="Proteomes" id="UP000279259"/>
    </source>
</evidence>
<feature type="compositionally biased region" description="Low complexity" evidence="1">
    <location>
        <begin position="57"/>
        <end position="69"/>
    </location>
</feature>
<feature type="region of interest" description="Disordered" evidence="1">
    <location>
        <begin position="16"/>
        <end position="115"/>
    </location>
</feature>
<name>A0A427YF18_9TREE</name>